<evidence type="ECO:0000256" key="1">
    <source>
        <dbReference type="ARBA" id="ARBA00023284"/>
    </source>
</evidence>
<dbReference type="Gene3D" id="3.40.30.10">
    <property type="entry name" value="Glutaredoxin"/>
    <property type="match status" value="1"/>
</dbReference>
<evidence type="ECO:0008006" key="4">
    <source>
        <dbReference type="Google" id="ProtNLM"/>
    </source>
</evidence>
<keyword evidence="1" id="KW-0676">Redox-active center</keyword>
<dbReference type="Pfam" id="PF10262">
    <property type="entry name" value="Rdx"/>
    <property type="match status" value="1"/>
</dbReference>
<proteinExistence type="predicted"/>
<reference evidence="2 3" key="1">
    <citation type="submission" date="2019-06" db="EMBL/GenBank/DDBJ databases">
        <title>A chromosome-scale genome assembly of the striped catfish, Pangasianodon hypophthalmus.</title>
        <authorList>
            <person name="Wen M."/>
            <person name="Zahm M."/>
            <person name="Roques C."/>
            <person name="Cabau C."/>
            <person name="Klopp C."/>
            <person name="Donnadieu C."/>
            <person name="Jouanno E."/>
            <person name="Avarre J.-C."/>
            <person name="Campet M."/>
            <person name="Ha T.T.T."/>
            <person name="Dugue R."/>
            <person name="Lampietro C."/>
            <person name="Louis A."/>
            <person name="Herpin A."/>
            <person name="Echchiki A."/>
            <person name="Berthelot C."/>
            <person name="Parey E."/>
            <person name="Roest-Crollius H."/>
            <person name="Braasch I."/>
            <person name="Postlethwait J."/>
            <person name="Bobe J."/>
            <person name="Montfort J."/>
            <person name="Bouchez O."/>
            <person name="Begum T."/>
            <person name="Schartl M."/>
            <person name="Guiguen Y."/>
        </authorList>
    </citation>
    <scope>NUCLEOTIDE SEQUENCE [LARGE SCALE GENOMIC DNA]</scope>
    <source>
        <strain evidence="2 3">Indonesia</strain>
        <tissue evidence="2">Blood</tissue>
    </source>
</reference>
<keyword evidence="3" id="KW-1185">Reference proteome</keyword>
<dbReference type="AlphaFoldDB" id="A0A5N5MFK6"/>
<evidence type="ECO:0000313" key="3">
    <source>
        <dbReference type="Proteomes" id="UP000327468"/>
    </source>
</evidence>
<protein>
    <recommendedName>
        <fullName evidence="4">Selenoprotein W, 2b</fullName>
    </recommendedName>
</protein>
<dbReference type="EMBL" id="VFJC01000014">
    <property type="protein sequence ID" value="KAB5553808.1"/>
    <property type="molecule type" value="Genomic_DNA"/>
</dbReference>
<accession>A0A5N5MFK6</accession>
<dbReference type="InterPro" id="IPR011893">
    <property type="entry name" value="Selenoprotein_Rdx-typ"/>
</dbReference>
<dbReference type="SUPFAM" id="SSF52833">
    <property type="entry name" value="Thioredoxin-like"/>
    <property type="match status" value="1"/>
</dbReference>
<gene>
    <name evidence="2" type="ORF">PHYPO_G00042960</name>
</gene>
<dbReference type="NCBIfam" id="TIGR02174">
    <property type="entry name" value="CXXU_selWTH"/>
    <property type="match status" value="1"/>
</dbReference>
<evidence type="ECO:0000313" key="2">
    <source>
        <dbReference type="EMBL" id="KAB5553808.1"/>
    </source>
</evidence>
<comment type="caution">
    <text evidence="2">The sequence shown here is derived from an EMBL/GenBank/DDBJ whole genome shotgun (WGS) entry which is preliminary data.</text>
</comment>
<dbReference type="Proteomes" id="UP000327468">
    <property type="component" value="Chromosome 13"/>
</dbReference>
<dbReference type="InterPro" id="IPR036249">
    <property type="entry name" value="Thioredoxin-like_sf"/>
</dbReference>
<sequence length="83" mass="9103">MVVTVRVEYCLKRAIIAKVPDAVVNGTVGRRSCFEIEIDGHLVFSKLEMGGFPYEADVVAAVFQAQNGKPEKLTRSSKECVIS</sequence>
<organism evidence="2 3">
    <name type="scientific">Pangasianodon hypophthalmus</name>
    <name type="common">Striped catfish</name>
    <name type="synonym">Helicophagus hypophthalmus</name>
    <dbReference type="NCBI Taxonomy" id="310915"/>
    <lineage>
        <taxon>Eukaryota</taxon>
        <taxon>Metazoa</taxon>
        <taxon>Chordata</taxon>
        <taxon>Craniata</taxon>
        <taxon>Vertebrata</taxon>
        <taxon>Euteleostomi</taxon>
        <taxon>Actinopterygii</taxon>
        <taxon>Neopterygii</taxon>
        <taxon>Teleostei</taxon>
        <taxon>Ostariophysi</taxon>
        <taxon>Siluriformes</taxon>
        <taxon>Pangasiidae</taxon>
        <taxon>Pangasianodon</taxon>
    </lineage>
</organism>
<name>A0A5N5MFK6_PANHP</name>